<gene>
    <name evidence="1" type="ORF">SAMN05443244_0328</name>
</gene>
<dbReference type="Gene3D" id="1.10.3230.30">
    <property type="entry name" value="Phage gp6-like head-tail connector protein"/>
    <property type="match status" value="1"/>
</dbReference>
<dbReference type="OrthoDB" id="5654at2"/>
<proteinExistence type="predicted"/>
<dbReference type="NCBIfam" id="TIGR01560">
    <property type="entry name" value="put_DNA_pack"/>
    <property type="match status" value="2"/>
</dbReference>
<dbReference type="NCBIfam" id="TIGR02215">
    <property type="entry name" value="phage_chp_gp8"/>
    <property type="match status" value="2"/>
</dbReference>
<reference evidence="1 2" key="1">
    <citation type="submission" date="2016-10" db="EMBL/GenBank/DDBJ databases">
        <authorList>
            <person name="de Groot N.N."/>
        </authorList>
    </citation>
    <scope>NUCLEOTIDE SEQUENCE [LARGE SCALE GENOMIC DNA]</scope>
    <source>
        <strain evidence="1 2">AB35.6</strain>
    </source>
</reference>
<evidence type="ECO:0000313" key="1">
    <source>
        <dbReference type="EMBL" id="SEB40733.1"/>
    </source>
</evidence>
<dbReference type="InterPro" id="IPR011738">
    <property type="entry name" value="Phage_CHP"/>
</dbReference>
<evidence type="ECO:0000313" key="2">
    <source>
        <dbReference type="Proteomes" id="UP000182409"/>
    </source>
</evidence>
<dbReference type="RefSeq" id="WP_074652051.1">
    <property type="nucleotide sequence ID" value="NZ_FNSD01000001.1"/>
</dbReference>
<protein>
    <recommendedName>
        <fullName evidence="3">Phage gp6-like head-tail connector protein</fullName>
    </recommendedName>
</protein>
<dbReference type="Pfam" id="PF05135">
    <property type="entry name" value="Phage_connect_1"/>
    <property type="match status" value="1"/>
</dbReference>
<dbReference type="InterPro" id="IPR021146">
    <property type="entry name" value="Phage_gp6-like_head-tail"/>
</dbReference>
<dbReference type="InterPro" id="IPR006450">
    <property type="entry name" value="Phage_HK97_gp6-like"/>
</dbReference>
<sequence>MPNRFGLSLVSGPSSEPVSLLQAKRHLRVDFMEDDDLILALITAARELVENIINRAIYTQSWKMTLDSFPYPTSFETFAPEQRNPYSYILDRYSITLPLGGVTGITSISYQTSTGTVSVDPSQFRVDTNSKPTRITPWDAFTWPVLDVTSPGCIEILFTAGSYGDGADADTCPMSLKQAMLLLIGHLYTNREAASETPSIILPFAVEALLAPYKVFTSC</sequence>
<accession>A0A1H4J3B3</accession>
<dbReference type="AlphaFoldDB" id="A0A1H4J3B3"/>
<dbReference type="Proteomes" id="UP000182409">
    <property type="component" value="Unassembled WGS sequence"/>
</dbReference>
<evidence type="ECO:0008006" key="3">
    <source>
        <dbReference type="Google" id="ProtNLM"/>
    </source>
</evidence>
<name>A0A1H4J3B3_9BACT</name>
<dbReference type="EMBL" id="FNSD01000001">
    <property type="protein sequence ID" value="SEB40733.1"/>
    <property type="molecule type" value="Genomic_DNA"/>
</dbReference>
<organism evidence="1 2">
    <name type="scientific">Terriglobus roseus</name>
    <dbReference type="NCBI Taxonomy" id="392734"/>
    <lineage>
        <taxon>Bacteria</taxon>
        <taxon>Pseudomonadati</taxon>
        <taxon>Acidobacteriota</taxon>
        <taxon>Terriglobia</taxon>
        <taxon>Terriglobales</taxon>
        <taxon>Acidobacteriaceae</taxon>
        <taxon>Terriglobus</taxon>
    </lineage>
</organism>
<dbReference type="CDD" id="cd08054">
    <property type="entry name" value="gp6"/>
    <property type="match status" value="1"/>
</dbReference>